<comment type="caution">
    <text evidence="1">The sequence shown here is derived from an EMBL/GenBank/DDBJ whole genome shotgun (WGS) entry which is preliminary data.</text>
</comment>
<dbReference type="AlphaFoldDB" id="A0AAV8WW16"/>
<accession>A0AAV8WW16</accession>
<evidence type="ECO:0000313" key="1">
    <source>
        <dbReference type="EMBL" id="KAJ8930450.1"/>
    </source>
</evidence>
<dbReference type="Proteomes" id="UP001162156">
    <property type="component" value="Unassembled WGS sequence"/>
</dbReference>
<sequence>MTPQTLEYRDDGANSSILARKESEDDFSKVSPFLISKTLYGLIGETKSVRKVKDGLLVETSSNAQSKRLLEVRHFVDFQVNVVPHGTLDILKGVIYCTEFLNCSTDEICKGLKDKGVIGLSRIRTKRDGIFIDTPNHILTFNSFNLPSNIKAAYYNLNIPSSMRCFECQVFDHIAVRCNREQVCICGKTLHEGVPCGTHITCVNCERPHSAKSISCLKFKTELTIQKIKVTEKISYFEAKKKVIVLPQRQISLMPRQPSQKVLM</sequence>
<keyword evidence="2" id="KW-1185">Reference proteome</keyword>
<organism evidence="1 2">
    <name type="scientific">Rhamnusium bicolor</name>
    <dbReference type="NCBI Taxonomy" id="1586634"/>
    <lineage>
        <taxon>Eukaryota</taxon>
        <taxon>Metazoa</taxon>
        <taxon>Ecdysozoa</taxon>
        <taxon>Arthropoda</taxon>
        <taxon>Hexapoda</taxon>
        <taxon>Insecta</taxon>
        <taxon>Pterygota</taxon>
        <taxon>Neoptera</taxon>
        <taxon>Endopterygota</taxon>
        <taxon>Coleoptera</taxon>
        <taxon>Polyphaga</taxon>
        <taxon>Cucujiformia</taxon>
        <taxon>Chrysomeloidea</taxon>
        <taxon>Cerambycidae</taxon>
        <taxon>Lepturinae</taxon>
        <taxon>Rhagiini</taxon>
        <taxon>Rhamnusium</taxon>
    </lineage>
</organism>
<proteinExistence type="predicted"/>
<dbReference type="EMBL" id="JANEYF010004667">
    <property type="protein sequence ID" value="KAJ8930450.1"/>
    <property type="molecule type" value="Genomic_DNA"/>
</dbReference>
<reference evidence="1" key="1">
    <citation type="journal article" date="2023" name="Insect Mol. Biol.">
        <title>Genome sequencing provides insights into the evolution of gene families encoding plant cell wall-degrading enzymes in longhorned beetles.</title>
        <authorList>
            <person name="Shin N.R."/>
            <person name="Okamura Y."/>
            <person name="Kirsch R."/>
            <person name="Pauchet Y."/>
        </authorList>
    </citation>
    <scope>NUCLEOTIDE SEQUENCE</scope>
    <source>
        <strain evidence="1">RBIC_L_NR</strain>
    </source>
</reference>
<gene>
    <name evidence="1" type="ORF">NQ314_016777</name>
</gene>
<name>A0AAV8WW16_9CUCU</name>
<evidence type="ECO:0000313" key="2">
    <source>
        <dbReference type="Proteomes" id="UP001162156"/>
    </source>
</evidence>
<protein>
    <submittedName>
        <fullName evidence="1">Uncharacterized protein</fullName>
    </submittedName>
</protein>